<reference evidence="1 2" key="1">
    <citation type="submission" date="2021-06" db="EMBL/GenBank/DDBJ databases">
        <authorList>
            <person name="Palmer J.M."/>
        </authorList>
    </citation>
    <scope>NUCLEOTIDE SEQUENCE [LARGE SCALE GENOMIC DNA]</scope>
    <source>
        <strain evidence="1 2">AS_MEX2019</strain>
        <tissue evidence="1">Muscle</tissue>
    </source>
</reference>
<comment type="caution">
    <text evidence="1">The sequence shown here is derived from an EMBL/GenBank/DDBJ whole genome shotgun (WGS) entry which is preliminary data.</text>
</comment>
<dbReference type="EMBL" id="JAHRIP010035022">
    <property type="protein sequence ID" value="MEQ2293893.1"/>
    <property type="molecule type" value="Genomic_DNA"/>
</dbReference>
<dbReference type="Proteomes" id="UP001469553">
    <property type="component" value="Unassembled WGS sequence"/>
</dbReference>
<evidence type="ECO:0000313" key="1">
    <source>
        <dbReference type="EMBL" id="MEQ2293893.1"/>
    </source>
</evidence>
<evidence type="ECO:0000313" key="2">
    <source>
        <dbReference type="Proteomes" id="UP001469553"/>
    </source>
</evidence>
<name>A0ABV0YJ85_9TELE</name>
<proteinExistence type="predicted"/>
<gene>
    <name evidence="1" type="ORF">AMECASPLE_038099</name>
</gene>
<protein>
    <submittedName>
        <fullName evidence="1">Uncharacterized protein</fullName>
    </submittedName>
</protein>
<sequence>MASRTKFYAIAEALDLITMDCGTEVCAEDISSEDEDLIYPDKVNDGMPIIAEDSSKTNLTSLPDSSR</sequence>
<keyword evidence="2" id="KW-1185">Reference proteome</keyword>
<organism evidence="1 2">
    <name type="scientific">Ameca splendens</name>
    <dbReference type="NCBI Taxonomy" id="208324"/>
    <lineage>
        <taxon>Eukaryota</taxon>
        <taxon>Metazoa</taxon>
        <taxon>Chordata</taxon>
        <taxon>Craniata</taxon>
        <taxon>Vertebrata</taxon>
        <taxon>Euteleostomi</taxon>
        <taxon>Actinopterygii</taxon>
        <taxon>Neopterygii</taxon>
        <taxon>Teleostei</taxon>
        <taxon>Neoteleostei</taxon>
        <taxon>Acanthomorphata</taxon>
        <taxon>Ovalentaria</taxon>
        <taxon>Atherinomorphae</taxon>
        <taxon>Cyprinodontiformes</taxon>
        <taxon>Goodeidae</taxon>
        <taxon>Ameca</taxon>
    </lineage>
</organism>
<accession>A0ABV0YJ85</accession>